<evidence type="ECO:0000313" key="2">
    <source>
        <dbReference type="EMBL" id="OGX88226.1"/>
    </source>
</evidence>
<reference evidence="2 3" key="1">
    <citation type="submission" date="2016-08" db="EMBL/GenBank/DDBJ databases">
        <title>Hymenobacter coccineus sp. nov., Hymenobacter lapidarius sp. nov. and Hymenobacter glacialis sp. nov., isolated from Antarctic soil.</title>
        <authorList>
            <person name="Sedlacek I."/>
            <person name="Kralova S."/>
            <person name="Kyrova K."/>
            <person name="Maslanova I."/>
            <person name="Stankova E."/>
            <person name="Vrbovska V."/>
            <person name="Nemec M."/>
            <person name="Bartak M."/>
            <person name="Svec P."/>
            <person name="Busse H.-J."/>
            <person name="Pantucek R."/>
        </authorList>
    </citation>
    <scope>NUCLEOTIDE SEQUENCE [LARGE SCALE GENOMIC DNA]</scope>
    <source>
        <strain evidence="2 3">CCM 8643</strain>
    </source>
</reference>
<keyword evidence="3" id="KW-1185">Reference proteome</keyword>
<evidence type="ECO:0008006" key="4">
    <source>
        <dbReference type="Google" id="ProtNLM"/>
    </source>
</evidence>
<protein>
    <recommendedName>
        <fullName evidence="4">Outer membrane protein beta-barrel domain-containing protein</fullName>
    </recommendedName>
</protein>
<dbReference type="Proteomes" id="UP000176294">
    <property type="component" value="Unassembled WGS sequence"/>
</dbReference>
<keyword evidence="1" id="KW-0732">Signal</keyword>
<gene>
    <name evidence="2" type="ORF">BEN47_09045</name>
</gene>
<organism evidence="2 3">
    <name type="scientific">Hymenobacter lapidarius</name>
    <dbReference type="NCBI Taxonomy" id="1908237"/>
    <lineage>
        <taxon>Bacteria</taxon>
        <taxon>Pseudomonadati</taxon>
        <taxon>Bacteroidota</taxon>
        <taxon>Cytophagia</taxon>
        <taxon>Cytophagales</taxon>
        <taxon>Hymenobacteraceae</taxon>
        <taxon>Hymenobacter</taxon>
    </lineage>
</organism>
<dbReference type="AlphaFoldDB" id="A0A1G1TBJ4"/>
<proteinExistence type="predicted"/>
<dbReference type="OrthoDB" id="883180at2"/>
<evidence type="ECO:0000313" key="3">
    <source>
        <dbReference type="Proteomes" id="UP000176294"/>
    </source>
</evidence>
<dbReference type="EMBL" id="MDZB01000066">
    <property type="protein sequence ID" value="OGX88226.1"/>
    <property type="molecule type" value="Genomic_DNA"/>
</dbReference>
<dbReference type="RefSeq" id="WP_125921466.1">
    <property type="nucleotide sequence ID" value="NZ_MDZB01000066.1"/>
</dbReference>
<feature type="signal peptide" evidence="1">
    <location>
        <begin position="1"/>
        <end position="19"/>
    </location>
</feature>
<accession>A0A1G1TBJ4</accession>
<comment type="caution">
    <text evidence="2">The sequence shown here is derived from an EMBL/GenBank/DDBJ whole genome shotgun (WGS) entry which is preliminary data.</text>
</comment>
<name>A0A1G1TBJ4_9BACT</name>
<dbReference type="STRING" id="1908237.BEN47_09045"/>
<sequence length="201" mass="21853">MKRHCFLPIALFISQVALAQPVSPAPSAPTLTGSWSGGLGVGNGVEIHAGYFANRFVVLGRTRYKWWRPDSGPGSSGLFRRFNTRSRQTEVAALAGYSVPVRSALVYAGAGVGYVAGRQLGDYRYTLRGNAAISNDTYYYAYRRYQAIGLPLEVGFVCPAPNPDLNVGISFQANLNPEQSVFCLLVTLWGGQFSRRPAPAR</sequence>
<evidence type="ECO:0000256" key="1">
    <source>
        <dbReference type="SAM" id="SignalP"/>
    </source>
</evidence>
<feature type="chain" id="PRO_5009579331" description="Outer membrane protein beta-barrel domain-containing protein" evidence="1">
    <location>
        <begin position="20"/>
        <end position="201"/>
    </location>
</feature>